<keyword evidence="15" id="KW-1208">Phospholipid metabolism</keyword>
<dbReference type="FunFam" id="3.40.50.720:FF:000334">
    <property type="entry name" value="Inositol-3-phosphate synthase"/>
    <property type="match status" value="1"/>
</dbReference>
<evidence type="ECO:0000313" key="19">
    <source>
        <dbReference type="EMBL" id="ESL11156.1"/>
    </source>
</evidence>
<dbReference type="EMBL" id="AUPL01001103">
    <property type="protein sequence ID" value="ESL11156.1"/>
    <property type="molecule type" value="Genomic_DNA"/>
</dbReference>
<evidence type="ECO:0000256" key="15">
    <source>
        <dbReference type="ARBA" id="ARBA00023264"/>
    </source>
</evidence>
<proteinExistence type="inferred from homology"/>
<name>A0A061JAP8_TRYRA</name>
<dbReference type="EC" id="5.5.1.4" evidence="7"/>
<evidence type="ECO:0000256" key="9">
    <source>
        <dbReference type="ARBA" id="ARBA00022516"/>
    </source>
</evidence>
<evidence type="ECO:0000313" key="20">
    <source>
        <dbReference type="Proteomes" id="UP000031737"/>
    </source>
</evidence>
<dbReference type="InterPro" id="IPR036291">
    <property type="entry name" value="NAD(P)-bd_dom_sf"/>
</dbReference>
<reference evidence="19 20" key="1">
    <citation type="submission" date="2013-07" db="EMBL/GenBank/DDBJ databases">
        <authorList>
            <person name="Stoco P.H."/>
            <person name="Wagner G."/>
            <person name="Gerber A."/>
            <person name="Zaha A."/>
            <person name="Thompson C."/>
            <person name="Bartholomeu D.C."/>
            <person name="Luckemeyer D.D."/>
            <person name="Bahia D."/>
            <person name="Loreto E."/>
            <person name="Prestes E.B."/>
            <person name="Lima F.M."/>
            <person name="Rodrigues-Luiz G."/>
            <person name="Vallejo G.A."/>
            <person name="Filho J.F."/>
            <person name="Monteiro K.M."/>
            <person name="Tyler K.M."/>
            <person name="de Almeida L.G."/>
            <person name="Ortiz M.F."/>
            <person name="Siervo M.A."/>
            <person name="de Moraes M.H."/>
            <person name="Cunha O.L."/>
            <person name="Mendonca-Neto R."/>
            <person name="Silva R."/>
            <person name="Teixeira S.M."/>
            <person name="Murta S.M."/>
            <person name="Sincero T.C."/>
            <person name="Mendes T.A."/>
            <person name="Urmenyi T.P."/>
            <person name="Silva V.G."/>
            <person name="da Rocha W.D."/>
            <person name="Andersson B."/>
            <person name="Romanha A.J."/>
            <person name="Steindel M."/>
            <person name="de Vasconcelos A.T."/>
            <person name="Grisard E.C."/>
        </authorList>
    </citation>
    <scope>NUCLEOTIDE SEQUENCE [LARGE SCALE GENOMIC DNA]</scope>
    <source>
        <strain evidence="19 20">SC58</strain>
    </source>
</reference>
<keyword evidence="13" id="KW-0594">Phospholipid biosynthesis</keyword>
<feature type="signal peptide" evidence="17">
    <location>
        <begin position="1"/>
        <end position="18"/>
    </location>
</feature>
<evidence type="ECO:0000256" key="17">
    <source>
        <dbReference type="SAM" id="SignalP"/>
    </source>
</evidence>
<dbReference type="Proteomes" id="UP000031737">
    <property type="component" value="Unassembled WGS sequence"/>
</dbReference>
<dbReference type="Pfam" id="PF01658">
    <property type="entry name" value="Inos-1-P_synth"/>
    <property type="match status" value="1"/>
</dbReference>
<dbReference type="OrthoDB" id="2887at2759"/>
<dbReference type="SUPFAM" id="SSF55347">
    <property type="entry name" value="Glyceraldehyde-3-phosphate dehydrogenase-like, C-terminal domain"/>
    <property type="match status" value="1"/>
</dbReference>
<evidence type="ECO:0000256" key="8">
    <source>
        <dbReference type="ARBA" id="ARBA00022490"/>
    </source>
</evidence>
<comment type="cofactor">
    <cofactor evidence="2">
        <name>NAD(+)</name>
        <dbReference type="ChEBI" id="CHEBI:57540"/>
    </cofactor>
</comment>
<dbReference type="InterPro" id="IPR013021">
    <property type="entry name" value="Myo-inos-1-P_Synthase_GAPDH"/>
</dbReference>
<evidence type="ECO:0000256" key="13">
    <source>
        <dbReference type="ARBA" id="ARBA00023209"/>
    </source>
</evidence>
<dbReference type="Pfam" id="PF07994">
    <property type="entry name" value="NAD_binding_5"/>
    <property type="match status" value="1"/>
</dbReference>
<dbReference type="GO" id="GO:0008654">
    <property type="term" value="P:phospholipid biosynthetic process"/>
    <property type="evidence" value="ECO:0007669"/>
    <property type="project" value="UniProtKB-KW"/>
</dbReference>
<evidence type="ECO:0000256" key="5">
    <source>
        <dbReference type="ARBA" id="ARBA00010813"/>
    </source>
</evidence>
<dbReference type="PIRSF" id="PIRSF015578">
    <property type="entry name" value="Myoinos-ppht_syn"/>
    <property type="match status" value="1"/>
</dbReference>
<comment type="subunit">
    <text evidence="6">Homotetramer.</text>
</comment>
<keyword evidence="14" id="KW-0413">Isomerase</keyword>
<evidence type="ECO:0000256" key="6">
    <source>
        <dbReference type="ARBA" id="ARBA00011881"/>
    </source>
</evidence>
<dbReference type="GO" id="GO:0005737">
    <property type="term" value="C:cytoplasm"/>
    <property type="evidence" value="ECO:0007669"/>
    <property type="project" value="UniProtKB-SubCell"/>
</dbReference>
<keyword evidence="17" id="KW-0732">Signal</keyword>
<evidence type="ECO:0000256" key="4">
    <source>
        <dbReference type="ARBA" id="ARBA00005117"/>
    </source>
</evidence>
<evidence type="ECO:0000256" key="7">
    <source>
        <dbReference type="ARBA" id="ARBA00012125"/>
    </source>
</evidence>
<keyword evidence="10" id="KW-0398">Inositol biosynthesis</keyword>
<dbReference type="GO" id="GO:0006021">
    <property type="term" value="P:inositol biosynthetic process"/>
    <property type="evidence" value="ECO:0007669"/>
    <property type="project" value="UniProtKB-UniPathway"/>
</dbReference>
<dbReference type="GO" id="GO:0004512">
    <property type="term" value="F:inositol-3-phosphate synthase activity"/>
    <property type="evidence" value="ECO:0007669"/>
    <property type="project" value="UniProtKB-EC"/>
</dbReference>
<gene>
    <name evidence="19" type="ORF">TRSC58_01103</name>
</gene>
<dbReference type="VEuPathDB" id="TriTrypDB:TRSC58_01103"/>
<evidence type="ECO:0000256" key="10">
    <source>
        <dbReference type="ARBA" id="ARBA00022550"/>
    </source>
</evidence>
<evidence type="ECO:0000256" key="11">
    <source>
        <dbReference type="ARBA" id="ARBA00023027"/>
    </source>
</evidence>
<feature type="domain" description="Myo-inositol-1-phosphate synthase GAPDH-like" evidence="18">
    <location>
        <begin position="338"/>
        <end position="452"/>
    </location>
</feature>
<dbReference type="FunFam" id="3.40.50.720:FF:000069">
    <property type="entry name" value="Inositol-3-phosphate synthase 1"/>
    <property type="match status" value="1"/>
</dbReference>
<evidence type="ECO:0000256" key="3">
    <source>
        <dbReference type="ARBA" id="ARBA00004496"/>
    </source>
</evidence>
<evidence type="ECO:0000256" key="2">
    <source>
        <dbReference type="ARBA" id="ARBA00001911"/>
    </source>
</evidence>
<comment type="pathway">
    <text evidence="4">Polyol metabolism; myo-inositol biosynthesis; myo-inositol from D-glucose 6-phosphate: step 1/2.</text>
</comment>
<dbReference type="FunFam" id="3.30.360.10:FF:000040">
    <property type="entry name" value="Inositol 1-phosphate synthase"/>
    <property type="match status" value="1"/>
</dbReference>
<protein>
    <recommendedName>
        <fullName evidence="16">Inositol-3-phosphate synthase</fullName>
        <ecNumber evidence="7">5.5.1.4</ecNumber>
    </recommendedName>
</protein>
<evidence type="ECO:0000259" key="18">
    <source>
        <dbReference type="Pfam" id="PF01658"/>
    </source>
</evidence>
<keyword evidence="12" id="KW-0443">Lipid metabolism</keyword>
<dbReference type="Gene3D" id="3.40.50.720">
    <property type="entry name" value="NAD(P)-binding Rossmann-like Domain"/>
    <property type="match status" value="2"/>
</dbReference>
<feature type="chain" id="PRO_5001601739" description="Inositol-3-phosphate synthase" evidence="17">
    <location>
        <begin position="19"/>
        <end position="559"/>
    </location>
</feature>
<dbReference type="SUPFAM" id="SSF51735">
    <property type="entry name" value="NAD(P)-binding Rossmann-fold domains"/>
    <property type="match status" value="1"/>
</dbReference>
<comment type="similarity">
    <text evidence="5">Belongs to the myo-inositol 1-phosphate synthase family.</text>
</comment>
<evidence type="ECO:0000256" key="14">
    <source>
        <dbReference type="ARBA" id="ARBA00023235"/>
    </source>
</evidence>
<evidence type="ECO:0000256" key="12">
    <source>
        <dbReference type="ARBA" id="ARBA00023098"/>
    </source>
</evidence>
<organism evidence="19 20">
    <name type="scientific">Trypanosoma rangeli SC58</name>
    <dbReference type="NCBI Taxonomy" id="429131"/>
    <lineage>
        <taxon>Eukaryota</taxon>
        <taxon>Discoba</taxon>
        <taxon>Euglenozoa</taxon>
        <taxon>Kinetoplastea</taxon>
        <taxon>Metakinetoplastina</taxon>
        <taxon>Trypanosomatida</taxon>
        <taxon>Trypanosomatidae</taxon>
        <taxon>Trypanosoma</taxon>
        <taxon>Herpetosoma</taxon>
    </lineage>
</organism>
<dbReference type="UniPathway" id="UPA00823">
    <property type="reaction ID" value="UER00787"/>
</dbReference>
<evidence type="ECO:0000256" key="16">
    <source>
        <dbReference type="ARBA" id="ARBA00070063"/>
    </source>
</evidence>
<dbReference type="AlphaFoldDB" id="A0A061JAP8"/>
<keyword evidence="20" id="KW-1185">Reference proteome</keyword>
<keyword evidence="9" id="KW-0444">Lipid biosynthesis</keyword>
<evidence type="ECO:0000256" key="1">
    <source>
        <dbReference type="ARBA" id="ARBA00000113"/>
    </source>
</evidence>
<keyword evidence="11" id="KW-0520">NAD</keyword>
<keyword evidence="8" id="KW-0963">Cytoplasm</keyword>
<comment type="subcellular location">
    <subcellularLocation>
        <location evidence="3">Cytoplasm</location>
    </subcellularLocation>
</comment>
<comment type="caution">
    <text evidence="19">The sequence shown here is derived from an EMBL/GenBank/DDBJ whole genome shotgun (WGS) entry which is preliminary data.</text>
</comment>
<accession>A0A061JAP8</accession>
<dbReference type="InterPro" id="IPR002587">
    <property type="entry name" value="Myo-inos-1-P_Synthase"/>
</dbReference>
<sequence length="559" mass="61583">MLFYLLLSFSAAWWGSEENKKPKKETAAFAMPTVHVKGGRNVHYTGESITAKYVYHTTHVTKEKNGDVTVEPVDVALRFRTLRKQTKCGIMMVGWGGNNGTTVTAGILAHKHGLTWRTKRGELQPNYFGSITQSSVMNLGLTSDMKEVFVPLKDVVPMINPTDLVIGGWDCSGLNLADAMRRAHVLDIALQDALQKYMKEMRPLPALFDLDFVAANQEERADNVLSVQHKWEAVKKLRSDIRTFKETHGLDKVIVVWTASTERFSDHVEGIHDTPDNLLEAVKRNEKEIAPSALYAMAAILEGCSYINGAPQNTLCPAIIGLAGRQGVFVAGDDFKSGQTKIKSALVEFFVAAGIKPECIASYNHLGNNDGRNLAAPKQFRSKEITKSSVVDDMVASNEVLYPAGSKGPDHCIVIKYMPYVGDSKRAMDEYSFSIFMGGAQTVVLHNTCQDSLLAAPLIIDLVVLTELMERVFVKIESEESNDNDEGLNSSYVHVDTVLSILSYLLKAPCVPEGTPVVNALNRQKQAIDNVLRALVGLPPENNMLLECSLPFLRGRKPA</sequence>
<dbReference type="PANTHER" id="PTHR11510">
    <property type="entry name" value="MYO-INOSITOL-1 PHOSPHATE SYNTHASE"/>
    <property type="match status" value="1"/>
</dbReference>
<comment type="catalytic activity">
    <reaction evidence="1">
        <text>D-glucose 6-phosphate = 1D-myo-inositol 3-phosphate</text>
        <dbReference type="Rhea" id="RHEA:10716"/>
        <dbReference type="ChEBI" id="CHEBI:58401"/>
        <dbReference type="ChEBI" id="CHEBI:61548"/>
        <dbReference type="EC" id="5.5.1.4"/>
    </reaction>
</comment>